<accession>A0A401QVX6</accession>
<keyword evidence="2" id="KW-0067">ATP-binding</keyword>
<dbReference type="Pfam" id="PF13191">
    <property type="entry name" value="AAA_16"/>
    <property type="match status" value="1"/>
</dbReference>
<dbReference type="InterPro" id="IPR041664">
    <property type="entry name" value="AAA_16"/>
</dbReference>
<organism evidence="4 5">
    <name type="scientific">Streptomyces noursei</name>
    <name type="common">Streptomyces albulus</name>
    <dbReference type="NCBI Taxonomy" id="1971"/>
    <lineage>
        <taxon>Bacteria</taxon>
        <taxon>Bacillati</taxon>
        <taxon>Actinomycetota</taxon>
        <taxon>Actinomycetes</taxon>
        <taxon>Kitasatosporales</taxon>
        <taxon>Streptomycetaceae</taxon>
        <taxon>Streptomyces</taxon>
    </lineage>
</organism>
<dbReference type="RefSeq" id="WP_020930652.1">
    <property type="nucleotide sequence ID" value="NZ_BHXC01000006.1"/>
</dbReference>
<gene>
    <name evidence="4" type="ORF">SALB_02224</name>
</gene>
<proteinExistence type="predicted"/>
<evidence type="ECO:0000259" key="3">
    <source>
        <dbReference type="PROSITE" id="PS50043"/>
    </source>
</evidence>
<dbReference type="InterPro" id="IPR016032">
    <property type="entry name" value="Sig_transdc_resp-reg_C-effctor"/>
</dbReference>
<dbReference type="Proteomes" id="UP000288351">
    <property type="component" value="Unassembled WGS sequence"/>
</dbReference>
<feature type="domain" description="HTH luxR-type" evidence="3">
    <location>
        <begin position="832"/>
        <end position="899"/>
    </location>
</feature>
<evidence type="ECO:0000256" key="1">
    <source>
        <dbReference type="ARBA" id="ARBA00022741"/>
    </source>
</evidence>
<comment type="caution">
    <text evidence="4">The sequence shown here is derived from an EMBL/GenBank/DDBJ whole genome shotgun (WGS) entry which is preliminary data.</text>
</comment>
<dbReference type="GO" id="GO:0006355">
    <property type="term" value="P:regulation of DNA-templated transcription"/>
    <property type="evidence" value="ECO:0007669"/>
    <property type="project" value="InterPro"/>
</dbReference>
<dbReference type="SUPFAM" id="SSF46894">
    <property type="entry name" value="C-terminal effector domain of the bipartite response regulators"/>
    <property type="match status" value="1"/>
</dbReference>
<dbReference type="GO" id="GO:0005524">
    <property type="term" value="F:ATP binding"/>
    <property type="evidence" value="ECO:0007669"/>
    <property type="project" value="UniProtKB-KW"/>
</dbReference>
<dbReference type="PROSITE" id="PS50043">
    <property type="entry name" value="HTH_LUXR_2"/>
    <property type="match status" value="1"/>
</dbReference>
<dbReference type="GO" id="GO:0005737">
    <property type="term" value="C:cytoplasm"/>
    <property type="evidence" value="ECO:0007669"/>
    <property type="project" value="TreeGrafter"/>
</dbReference>
<dbReference type="AlphaFoldDB" id="A0A401QVX6"/>
<dbReference type="PRINTS" id="PR00038">
    <property type="entry name" value="HTHLUXR"/>
</dbReference>
<dbReference type="SUPFAM" id="SSF52540">
    <property type="entry name" value="P-loop containing nucleoside triphosphate hydrolases"/>
    <property type="match status" value="1"/>
</dbReference>
<dbReference type="InterPro" id="IPR000792">
    <property type="entry name" value="Tscrpt_reg_LuxR_C"/>
</dbReference>
<dbReference type="InterPro" id="IPR036388">
    <property type="entry name" value="WH-like_DNA-bd_sf"/>
</dbReference>
<dbReference type="CDD" id="cd06170">
    <property type="entry name" value="LuxR_C_like"/>
    <property type="match status" value="1"/>
</dbReference>
<keyword evidence="1" id="KW-0547">Nucleotide-binding</keyword>
<name>A0A401QVX6_STRNR</name>
<evidence type="ECO:0000313" key="5">
    <source>
        <dbReference type="Proteomes" id="UP000288351"/>
    </source>
</evidence>
<protein>
    <submittedName>
        <fullName evidence="4">LuxR family transcriptional regulator</fullName>
    </submittedName>
</protein>
<evidence type="ECO:0000313" key="4">
    <source>
        <dbReference type="EMBL" id="GCB89537.1"/>
    </source>
</evidence>
<dbReference type="SMART" id="SM00421">
    <property type="entry name" value="HTH_LUXR"/>
    <property type="match status" value="1"/>
</dbReference>
<dbReference type="InterPro" id="IPR027417">
    <property type="entry name" value="P-loop_NTPase"/>
</dbReference>
<dbReference type="PANTHER" id="PTHR16305:SF35">
    <property type="entry name" value="TRANSCRIPTIONAL ACTIVATOR DOMAIN"/>
    <property type="match status" value="1"/>
</dbReference>
<dbReference type="GO" id="GO:0003677">
    <property type="term" value="F:DNA binding"/>
    <property type="evidence" value="ECO:0007669"/>
    <property type="project" value="InterPro"/>
</dbReference>
<reference evidence="4 5" key="1">
    <citation type="journal article" date="2019" name="Microbiol. Resour. Announc.">
        <title>Draft Genome Sequence of the Most Traditional epsilon-Poly-l-Lysine Producer, Streptomyces albulus NBRC14147.</title>
        <authorList>
            <person name="Yamanaka K."/>
            <person name="Hamano Y."/>
        </authorList>
    </citation>
    <scope>NUCLEOTIDE SEQUENCE [LARGE SCALE GENOMIC DNA]</scope>
    <source>
        <strain evidence="4 5">NBRC 14147</strain>
    </source>
</reference>
<dbReference type="Pfam" id="PF00196">
    <property type="entry name" value="GerE"/>
    <property type="match status" value="1"/>
</dbReference>
<dbReference type="PANTHER" id="PTHR16305">
    <property type="entry name" value="TESTICULAR SOLUBLE ADENYLYL CYCLASE"/>
    <property type="match status" value="1"/>
</dbReference>
<sequence>MLYERESELARIDAAVRQAREGRSSVLLLTGPLGIGRSTLLQEAGAAPPGDLRVLRANAAPMEQDFAYGIVHQLLGPLLSDGLPALGDHEAPDSEAVLHGLRSLLADASATVPVLLLVDDLQWVDLPSLRWLAYLVRRAHGMRVALVCTLRDGDPRAEHPLVGDLADAADLLHLAPLSLDGTRALIHHHLGEVAAACYAQACHDTCGGNPLFLQSVLRDQAVEGHRPTPEQVDRVRAVRPTQLRDRLAGCLHAQPGPVRDLAAAIAAFGDHGEPDLIQHHARLDTISYQRALRALRRLGLLARQDTPRFLHRVVRDAVESGLTIAACEEARVTAAEILHRAGRPAENIADLLVGVTATHRPWAMGVLRAAADAALRRGGADAAARYLRRALLESSAGDGERAHLLIELAKAERGTDPAACERHVSQAVRLLSSATDRAAATLLIPPSLLGEATPASVDLLRNVSEDFEPTGPHQGAACEIALRLEARLWHAGQENPAELAGAVDRLRALGTAPPLETSGARELAAVLINAAVLSGALPAPDIAALAGRILEREPVASAYPRTTLPLVALALYAADAVDGINTRLSGEQHADRPNAGVHAENALIQLACGRLTQAGEQAGRAARLADADWREPAGVIRAAVAMETGNTPLMEGLLADSAKRWPANLAMTAMRQLLVASLDVRGGRDADALESLLACGRQLEAADWRNSTLFPWRPRAIVLHQRLGEVAPALALAEEELAWARQWAAPAALGRALRLRALLPGGGGVPVLRESAAVLRTSANRLELARTLLQLGLALGGGKEAKAMLREAVDLTTACGAPWLTERAHAALGTAAPSQEAPLTHGERQVVALVGRGLTNQEIADELGVSTRAVEKRLTSCYRKLGVAGRRELLGGRSASEMFAAR</sequence>
<dbReference type="GO" id="GO:0004016">
    <property type="term" value="F:adenylate cyclase activity"/>
    <property type="evidence" value="ECO:0007669"/>
    <property type="project" value="TreeGrafter"/>
</dbReference>
<dbReference type="Gene3D" id="1.10.10.10">
    <property type="entry name" value="Winged helix-like DNA-binding domain superfamily/Winged helix DNA-binding domain"/>
    <property type="match status" value="1"/>
</dbReference>
<dbReference type="EMBL" id="BHXC01000006">
    <property type="protein sequence ID" value="GCB89537.1"/>
    <property type="molecule type" value="Genomic_DNA"/>
</dbReference>
<evidence type="ECO:0000256" key="2">
    <source>
        <dbReference type="ARBA" id="ARBA00022840"/>
    </source>
</evidence>